<accession>A0A3E0TKV1</accession>
<name>A0A3E0TKV1_9GAMM</name>
<dbReference type="SUPFAM" id="SSF56935">
    <property type="entry name" value="Porins"/>
    <property type="match status" value="1"/>
</dbReference>
<comment type="caution">
    <text evidence="1">The sequence shown here is derived from an EMBL/GenBank/DDBJ whole genome shotgun (WGS) entry which is preliminary data.</text>
</comment>
<dbReference type="EMBL" id="QUOU01000001">
    <property type="protein sequence ID" value="REL25191.1"/>
    <property type="molecule type" value="Genomic_DNA"/>
</dbReference>
<sequence length="535" mass="60103">MYMAITDMATAERNKLKLSSLFGVTLLLAHPEIAHAASNELSPYIGIEEIYSDNVELSSFNEENSFVTRANVGVRNNYSSSVVDASINGNYSHLFYSHDSSADNGYESLNSTINISPWRKGPQLNLSGTIANTPQSIGGNFASDLISGDTVRTTNYGAGLSYSAQNSDFLLTLGGQYNDSRSEDDVGSSYGYATSLGFQNGTGQKFVFWNISASYSDRNNQRNSARSYQIQATVGLISGWKLNPFIRYFDENYSGSVTNNNLNQGESLGAGIRWQPAKLMVIDLSYNKAEDEAVSDDYVAFEFSWQPTTRTQIAANYNQRFFGDSYGLNINHRNKRLTNAISYNEQVQAFQRDNFELFVDSTVFCPVGQPIDLEECLPTLEGQTQPELFVEFPIFDIRPVEDNQFSLNKRLAWSSSLSLPRTTLGLTISGNEREDLNTGNTQDVISININANRRLNPRSNITAGFQFSRNDFFTRNVDIDAERKDYYRSYNLGYSLDFARSLSLNFNLRHLVRSSNFDIRSYDETRATLSVRKDF</sequence>
<dbReference type="InterPro" id="IPR017467">
    <property type="entry name" value="CHP03016_PEP-CTERM"/>
</dbReference>
<dbReference type="AlphaFoldDB" id="A0A3E0TKV1"/>
<proteinExistence type="predicted"/>
<dbReference type="OrthoDB" id="5750656at2"/>
<organism evidence="1 2">
    <name type="scientific">Thalassotalea euphylliae</name>
    <dbReference type="NCBI Taxonomy" id="1655234"/>
    <lineage>
        <taxon>Bacteria</taxon>
        <taxon>Pseudomonadati</taxon>
        <taxon>Pseudomonadota</taxon>
        <taxon>Gammaproteobacteria</taxon>
        <taxon>Alteromonadales</taxon>
        <taxon>Colwelliaceae</taxon>
        <taxon>Thalassotalea</taxon>
    </lineage>
</organism>
<protein>
    <submittedName>
        <fullName evidence="1">TIGR03016 family PEP-CTERM system-associated outer membrane protein</fullName>
    </submittedName>
</protein>
<dbReference type="Proteomes" id="UP000256478">
    <property type="component" value="Unassembled WGS sequence"/>
</dbReference>
<gene>
    <name evidence="1" type="ORF">DXX93_00550</name>
</gene>
<reference evidence="1 2" key="1">
    <citation type="submission" date="2018-08" db="EMBL/GenBank/DDBJ databases">
        <title>Thalassotalea euphylliae genome.</title>
        <authorList>
            <person name="Summers S."/>
            <person name="Rice S.A."/>
            <person name="Freckelton M.L."/>
            <person name="Nedved B.T."/>
            <person name="Hadfield M.G."/>
        </authorList>
    </citation>
    <scope>NUCLEOTIDE SEQUENCE [LARGE SCALE GENOMIC DNA]</scope>
    <source>
        <strain evidence="1 2">H1</strain>
    </source>
</reference>
<evidence type="ECO:0000313" key="2">
    <source>
        <dbReference type="Proteomes" id="UP000256478"/>
    </source>
</evidence>
<evidence type="ECO:0000313" key="1">
    <source>
        <dbReference type="EMBL" id="REL25191.1"/>
    </source>
</evidence>
<dbReference type="NCBIfam" id="TIGR03016">
    <property type="entry name" value="pepcterm_hypo_1"/>
    <property type="match status" value="1"/>
</dbReference>